<organism evidence="2 3">
    <name type="scientific">Monosporascus ibericus</name>
    <dbReference type="NCBI Taxonomy" id="155417"/>
    <lineage>
        <taxon>Eukaryota</taxon>
        <taxon>Fungi</taxon>
        <taxon>Dikarya</taxon>
        <taxon>Ascomycota</taxon>
        <taxon>Pezizomycotina</taxon>
        <taxon>Sordariomycetes</taxon>
        <taxon>Xylariomycetidae</taxon>
        <taxon>Xylariales</taxon>
        <taxon>Xylariales incertae sedis</taxon>
        <taxon>Monosporascus</taxon>
    </lineage>
</organism>
<dbReference type="CDD" id="cd09271">
    <property type="entry name" value="RNase_H2-C"/>
    <property type="match status" value="1"/>
</dbReference>
<accession>A0A4Q4TIQ3</accession>
<dbReference type="GO" id="GO:0006401">
    <property type="term" value="P:RNA catabolic process"/>
    <property type="evidence" value="ECO:0007669"/>
    <property type="project" value="InterPro"/>
</dbReference>
<dbReference type="InterPro" id="IPR013924">
    <property type="entry name" value="RNase_H2_suC"/>
</dbReference>
<dbReference type="STRING" id="155417.A0A4Q4TIQ3"/>
<dbReference type="Proteomes" id="UP000293360">
    <property type="component" value="Unassembled WGS sequence"/>
</dbReference>
<name>A0A4Q4TIQ3_9PEZI</name>
<dbReference type="OrthoDB" id="6222486at2759"/>
<dbReference type="GO" id="GO:0032299">
    <property type="term" value="C:ribonuclease H2 complex"/>
    <property type="evidence" value="ECO:0007669"/>
    <property type="project" value="InterPro"/>
</dbReference>
<keyword evidence="3" id="KW-1185">Reference proteome</keyword>
<gene>
    <name evidence="2" type="ORF">DL764_003789</name>
</gene>
<dbReference type="AlphaFoldDB" id="A0A4Q4TIQ3"/>
<evidence type="ECO:0000313" key="3">
    <source>
        <dbReference type="Proteomes" id="UP000293360"/>
    </source>
</evidence>
<sequence length="160" mass="18094">MAPPMFTVSSELPTEKKAQVHLLPCRVHHDGNVDPIESFWSPREGQDGQKTAYFRGRKLHGKTMKLPEGYHGSIVEKGQPRPEERSREEMADDIDLREEQDCQIEVGAMRGKSTFDEVIVWGHEATADSGADPYVRSIEEWVSFAEKIHAYPTEESPTGK</sequence>
<evidence type="ECO:0000256" key="1">
    <source>
        <dbReference type="SAM" id="MobiDB-lite"/>
    </source>
</evidence>
<proteinExistence type="predicted"/>
<protein>
    <submittedName>
        <fullName evidence="2">Uncharacterized protein</fullName>
    </submittedName>
</protein>
<dbReference type="Pfam" id="PF08615">
    <property type="entry name" value="RNase_H2_suC"/>
    <property type="match status" value="1"/>
</dbReference>
<feature type="compositionally biased region" description="Basic and acidic residues" evidence="1">
    <location>
        <begin position="78"/>
        <end position="89"/>
    </location>
</feature>
<comment type="caution">
    <text evidence="2">The sequence shown here is derived from an EMBL/GenBank/DDBJ whole genome shotgun (WGS) entry which is preliminary data.</text>
</comment>
<evidence type="ECO:0000313" key="2">
    <source>
        <dbReference type="EMBL" id="RYP05440.1"/>
    </source>
</evidence>
<dbReference type="Gene3D" id="2.40.128.680">
    <property type="match status" value="1"/>
</dbReference>
<reference evidence="2 3" key="1">
    <citation type="submission" date="2018-06" db="EMBL/GenBank/DDBJ databases">
        <title>Complete Genomes of Monosporascus.</title>
        <authorList>
            <person name="Robinson A.J."/>
            <person name="Natvig D.O."/>
        </authorList>
    </citation>
    <scope>NUCLEOTIDE SEQUENCE [LARGE SCALE GENOMIC DNA]</scope>
    <source>
        <strain evidence="2 3">CBS 110550</strain>
    </source>
</reference>
<feature type="region of interest" description="Disordered" evidence="1">
    <location>
        <begin position="65"/>
        <end position="91"/>
    </location>
</feature>
<dbReference type="PANTHER" id="PTHR47204:SF1">
    <property type="entry name" value="RIBONUCLEASE H2 SUBUNIT C"/>
    <property type="match status" value="1"/>
</dbReference>
<dbReference type="PANTHER" id="PTHR47204">
    <property type="entry name" value="OS02G0168900 PROTEIN"/>
    <property type="match status" value="1"/>
</dbReference>
<dbReference type="EMBL" id="QJNU01000169">
    <property type="protein sequence ID" value="RYP05440.1"/>
    <property type="molecule type" value="Genomic_DNA"/>
</dbReference>